<dbReference type="Gene3D" id="3.40.50.300">
    <property type="entry name" value="P-loop containing nucleotide triphosphate hydrolases"/>
    <property type="match status" value="1"/>
</dbReference>
<sequence>MYLSCVRIWNFRKYGYANLDATPALEVYLKGGLNVLIGENDTGKTAIIDAIKFVLGTRSHDTLQIKECDFYEDLKGERSELLKIECVFQELSDDEAGNFLEWLTFDGDKAELSVRMIARRRDNRIMNSITAGMPELDTRFDAIELLRVTYLKPLRDAENELKHGYHSRLAQILLNHPLFTKEKDLHVLERYFGIANQKIEEYFKKEKLEKDEIFGIEDGEKGAKEITGKLEATLREFMGNNYDSHGYEPIISASRNELTSILRRLSLIIAQNQVGLGSLNQLFIALELLLFDIENRFNIALIEEIEAHLHPQAQLRLIAYLQNKNDNDNSNKKLQCIITTHSITLASKIKISNLIYCKNNKAYMLDSAHTALESGDYKYLERFLDSTKANLFFAKGVIFVEGDAENILMPVIAKIIGMPLEKYGVSIVNVGSLAFLRYANIFKRKNGECIDIPIAIVTDLDVRPDYYYEIKKEENKNIVYSIEDLKGAEEICELKCSDIEGKYYIKKEDIYEKIKEQNKVKKLSKKVKDSIEIYIKPANKKSIGK</sequence>
<comment type="caution">
    <text evidence="3">The sequence shown here is derived from an EMBL/GenBank/DDBJ whole genome shotgun (WGS) entry which is preliminary data.</text>
</comment>
<dbReference type="SUPFAM" id="SSF52540">
    <property type="entry name" value="P-loop containing nucleoside triphosphate hydrolases"/>
    <property type="match status" value="1"/>
</dbReference>
<evidence type="ECO:0000259" key="2">
    <source>
        <dbReference type="Pfam" id="PF20469"/>
    </source>
</evidence>
<reference evidence="3 4" key="1">
    <citation type="submission" date="2013-01" db="EMBL/GenBank/DDBJ databases">
        <title>The Genome Sequence of Clostridium bolteae 90B8.</title>
        <authorList>
            <consortium name="The Broad Institute Genome Sequencing Platform"/>
            <person name="Earl A."/>
            <person name="Ward D."/>
            <person name="Feldgarden M."/>
            <person name="Gevers D."/>
            <person name="Courvalin P."/>
            <person name="Lambert T."/>
            <person name="Walker B."/>
            <person name="Young S.K."/>
            <person name="Zeng Q."/>
            <person name="Gargeya S."/>
            <person name="Fitzgerald M."/>
            <person name="Haas B."/>
            <person name="Abouelleil A."/>
            <person name="Alvarado L."/>
            <person name="Arachchi H.M."/>
            <person name="Berlin A.M."/>
            <person name="Chapman S.B."/>
            <person name="Dewar J."/>
            <person name="Goldberg J."/>
            <person name="Griggs A."/>
            <person name="Gujja S."/>
            <person name="Hansen M."/>
            <person name="Howarth C."/>
            <person name="Imamovic A."/>
            <person name="Larimer J."/>
            <person name="McCowan C."/>
            <person name="Murphy C."/>
            <person name="Neiman D."/>
            <person name="Pearson M."/>
            <person name="Priest M."/>
            <person name="Roberts A."/>
            <person name="Saif S."/>
            <person name="Shea T."/>
            <person name="Sisk P."/>
            <person name="Sykes S."/>
            <person name="Wortman J."/>
            <person name="Nusbaum C."/>
            <person name="Birren B."/>
        </authorList>
    </citation>
    <scope>NUCLEOTIDE SEQUENCE [LARGE SCALE GENOMIC DNA]</scope>
    <source>
        <strain evidence="3 4">90B8</strain>
    </source>
</reference>
<dbReference type="GO" id="GO:0005524">
    <property type="term" value="F:ATP binding"/>
    <property type="evidence" value="ECO:0007669"/>
    <property type="project" value="InterPro"/>
</dbReference>
<dbReference type="PANTHER" id="PTHR43581">
    <property type="entry name" value="ATP/GTP PHOSPHATASE"/>
    <property type="match status" value="1"/>
</dbReference>
<dbReference type="InterPro" id="IPR051396">
    <property type="entry name" value="Bact_Antivir_Def_Nuclease"/>
</dbReference>
<dbReference type="Pfam" id="PF13175">
    <property type="entry name" value="AAA_15"/>
    <property type="match status" value="2"/>
</dbReference>
<dbReference type="Pfam" id="PF20469">
    <property type="entry name" value="OLD-like_TOPRIM"/>
    <property type="match status" value="1"/>
</dbReference>
<name>R0A901_9FIRM</name>
<dbReference type="RefSeq" id="WP_002567363.1">
    <property type="nucleotide sequence ID" value="NZ_KB851158.1"/>
</dbReference>
<evidence type="ECO:0000313" key="3">
    <source>
        <dbReference type="EMBL" id="ENZ32918.1"/>
    </source>
</evidence>
<dbReference type="PANTHER" id="PTHR43581:SF4">
    <property type="entry name" value="ATP_GTP PHOSPHATASE"/>
    <property type="match status" value="1"/>
</dbReference>
<dbReference type="InterPro" id="IPR034139">
    <property type="entry name" value="TOPRIM_OLD"/>
</dbReference>
<dbReference type="CDD" id="cd01026">
    <property type="entry name" value="TOPRIM_OLD"/>
    <property type="match status" value="1"/>
</dbReference>
<dbReference type="InterPro" id="IPR041685">
    <property type="entry name" value="AAA_GajA/Old/RecF-like"/>
</dbReference>
<feature type="domain" description="Endonuclease GajA/Old nuclease/RecF-like AAA" evidence="1">
    <location>
        <begin position="1"/>
        <end position="92"/>
    </location>
</feature>
<dbReference type="InterPro" id="IPR027417">
    <property type="entry name" value="P-loop_NTPase"/>
</dbReference>
<dbReference type="GO" id="GO:0016887">
    <property type="term" value="F:ATP hydrolysis activity"/>
    <property type="evidence" value="ECO:0007669"/>
    <property type="project" value="InterPro"/>
</dbReference>
<dbReference type="Proteomes" id="UP000013041">
    <property type="component" value="Unassembled WGS sequence"/>
</dbReference>
<evidence type="ECO:0000259" key="1">
    <source>
        <dbReference type="Pfam" id="PF13175"/>
    </source>
</evidence>
<gene>
    <name evidence="3" type="ORF">HMPREF1097_04700</name>
</gene>
<organism evidence="3 4">
    <name type="scientific">Enterocloster bolteae 90B8</name>
    <dbReference type="NCBI Taxonomy" id="997897"/>
    <lineage>
        <taxon>Bacteria</taxon>
        <taxon>Bacillati</taxon>
        <taxon>Bacillota</taxon>
        <taxon>Clostridia</taxon>
        <taxon>Lachnospirales</taxon>
        <taxon>Lachnospiraceae</taxon>
        <taxon>Enterocloster</taxon>
    </lineage>
</organism>
<protein>
    <submittedName>
        <fullName evidence="3">Uncharacterized protein</fullName>
    </submittedName>
</protein>
<accession>R0A901</accession>
<dbReference type="AlphaFoldDB" id="R0A901"/>
<feature type="domain" description="OLD protein-like TOPRIM" evidence="2">
    <location>
        <begin position="392"/>
        <end position="461"/>
    </location>
</feature>
<dbReference type="HOGENOM" id="CLU_021240_1_0_9"/>
<proteinExistence type="predicted"/>
<dbReference type="PATRIC" id="fig|997897.5.peg.4946"/>
<evidence type="ECO:0000313" key="4">
    <source>
        <dbReference type="Proteomes" id="UP000013041"/>
    </source>
</evidence>
<feature type="domain" description="Endonuclease GajA/Old nuclease/RecF-like AAA" evidence="1">
    <location>
        <begin position="190"/>
        <end position="344"/>
    </location>
</feature>
<dbReference type="EMBL" id="AGYG01000030">
    <property type="protein sequence ID" value="ENZ32918.1"/>
    <property type="molecule type" value="Genomic_DNA"/>
</dbReference>